<evidence type="ECO:0000313" key="1">
    <source>
        <dbReference type="EMBL" id="VXB58613.1"/>
    </source>
</evidence>
<evidence type="ECO:0000313" key="2">
    <source>
        <dbReference type="Proteomes" id="UP000433737"/>
    </source>
</evidence>
<organism evidence="1 2">
    <name type="scientific">Pantoea brenneri</name>
    <dbReference type="NCBI Taxonomy" id="472694"/>
    <lineage>
        <taxon>Bacteria</taxon>
        <taxon>Pseudomonadati</taxon>
        <taxon>Pseudomonadota</taxon>
        <taxon>Gammaproteobacteria</taxon>
        <taxon>Enterobacterales</taxon>
        <taxon>Erwiniaceae</taxon>
        <taxon>Pantoea</taxon>
    </lineage>
</organism>
<reference evidence="1 2" key="1">
    <citation type="submission" date="2019-10" db="EMBL/GenBank/DDBJ databases">
        <authorList>
            <person name="Karimi E."/>
        </authorList>
    </citation>
    <scope>NUCLEOTIDE SEQUENCE [LARGE SCALE GENOMIC DNA]</scope>
    <source>
        <strain evidence="1">Pantoea sp. 111</strain>
    </source>
</reference>
<comment type="caution">
    <text evidence="1">The sequence shown here is derived from an EMBL/GenBank/DDBJ whole genome shotgun (WGS) entry which is preliminary data.</text>
</comment>
<sequence length="107" mass="11721">MGFPSPAADHIEQRLNLNSILMPNPANMMRIETPEGFVLVDRSVRPRPGDKVAYQLEDYPQVGKLFPGGIITQDGETIDGEGLEGVIVLGKVTAEVLAVYEPYRPTI</sequence>
<accession>A0AAX3J4A3</accession>
<name>A0AAX3J4A3_9GAMM</name>
<proteinExistence type="predicted"/>
<dbReference type="RefSeq" id="WP_159223410.1">
    <property type="nucleotide sequence ID" value="NZ_JAOCKV010000012.1"/>
</dbReference>
<dbReference type="EMBL" id="CABWMH010000008">
    <property type="protein sequence ID" value="VXB58613.1"/>
    <property type="molecule type" value="Genomic_DNA"/>
</dbReference>
<dbReference type="Proteomes" id="UP000433737">
    <property type="component" value="Unassembled WGS sequence"/>
</dbReference>
<dbReference type="AlphaFoldDB" id="A0AAX3J4A3"/>
<gene>
    <name evidence="1" type="ORF">PANT111_160136</name>
</gene>
<protein>
    <submittedName>
        <fullName evidence="1">Phage repressor protein</fullName>
    </submittedName>
</protein>